<proteinExistence type="predicted"/>
<protein>
    <submittedName>
        <fullName evidence="1">Uncharacterized protein</fullName>
    </submittedName>
</protein>
<organism evidence="1 2">
    <name type="scientific">Westerdykella ornata</name>
    <dbReference type="NCBI Taxonomy" id="318751"/>
    <lineage>
        <taxon>Eukaryota</taxon>
        <taxon>Fungi</taxon>
        <taxon>Dikarya</taxon>
        <taxon>Ascomycota</taxon>
        <taxon>Pezizomycotina</taxon>
        <taxon>Dothideomycetes</taxon>
        <taxon>Pleosporomycetidae</taxon>
        <taxon>Pleosporales</taxon>
        <taxon>Sporormiaceae</taxon>
        <taxon>Westerdykella</taxon>
    </lineage>
</organism>
<sequence>MCSHLCDPLIPTTLVICQPVGCSTAPLPILPTGCAVNSPLGPATDFGQRGAIRPLQQYDLFSPRRTFIHYTNSRWRTRTWHQFIVAAFWKPTQDSSARHPRNYRTPSSGRFAIFRAPPPLPRTRPMYLHVPPHGIRELWYWVLLVELRD</sequence>
<gene>
    <name evidence="1" type="ORF">EI97DRAFT_278995</name>
</gene>
<dbReference type="RefSeq" id="XP_033655482.1">
    <property type="nucleotide sequence ID" value="XM_033794343.1"/>
</dbReference>
<reference evidence="1" key="1">
    <citation type="journal article" date="2020" name="Stud. Mycol.">
        <title>101 Dothideomycetes genomes: a test case for predicting lifestyles and emergence of pathogens.</title>
        <authorList>
            <person name="Haridas S."/>
            <person name="Albert R."/>
            <person name="Binder M."/>
            <person name="Bloem J."/>
            <person name="Labutti K."/>
            <person name="Salamov A."/>
            <person name="Andreopoulos B."/>
            <person name="Baker S."/>
            <person name="Barry K."/>
            <person name="Bills G."/>
            <person name="Bluhm B."/>
            <person name="Cannon C."/>
            <person name="Castanera R."/>
            <person name="Culley D."/>
            <person name="Daum C."/>
            <person name="Ezra D."/>
            <person name="Gonzalez J."/>
            <person name="Henrissat B."/>
            <person name="Kuo A."/>
            <person name="Liang C."/>
            <person name="Lipzen A."/>
            <person name="Lutzoni F."/>
            <person name="Magnuson J."/>
            <person name="Mondo S."/>
            <person name="Nolan M."/>
            <person name="Ohm R."/>
            <person name="Pangilinan J."/>
            <person name="Park H.-J."/>
            <person name="Ramirez L."/>
            <person name="Alfaro M."/>
            <person name="Sun H."/>
            <person name="Tritt A."/>
            <person name="Yoshinaga Y."/>
            <person name="Zwiers L.-H."/>
            <person name="Turgeon B."/>
            <person name="Goodwin S."/>
            <person name="Spatafora J."/>
            <person name="Crous P."/>
            <person name="Grigoriev I."/>
        </authorList>
    </citation>
    <scope>NUCLEOTIDE SEQUENCE</scope>
    <source>
        <strain evidence="1">CBS 379.55</strain>
    </source>
</reference>
<accession>A0A6A6JP77</accession>
<keyword evidence="2" id="KW-1185">Reference proteome</keyword>
<evidence type="ECO:0000313" key="2">
    <source>
        <dbReference type="Proteomes" id="UP000800097"/>
    </source>
</evidence>
<dbReference type="GeneID" id="54547518"/>
<dbReference type="EMBL" id="ML986489">
    <property type="protein sequence ID" value="KAF2277943.1"/>
    <property type="molecule type" value="Genomic_DNA"/>
</dbReference>
<dbReference type="Proteomes" id="UP000800097">
    <property type="component" value="Unassembled WGS sequence"/>
</dbReference>
<dbReference type="AlphaFoldDB" id="A0A6A6JP77"/>
<name>A0A6A6JP77_WESOR</name>
<evidence type="ECO:0000313" key="1">
    <source>
        <dbReference type="EMBL" id="KAF2277943.1"/>
    </source>
</evidence>